<dbReference type="EMBL" id="JARBJD010000130">
    <property type="protein sequence ID" value="KAK2950792.1"/>
    <property type="molecule type" value="Genomic_DNA"/>
</dbReference>
<evidence type="ECO:0000313" key="1">
    <source>
        <dbReference type="EMBL" id="KAK2950792.1"/>
    </source>
</evidence>
<dbReference type="EMBL" id="JARBJD010000043">
    <property type="protein sequence ID" value="KAK2957819.1"/>
    <property type="molecule type" value="Genomic_DNA"/>
</dbReference>
<keyword evidence="4" id="KW-1185">Reference proteome</keyword>
<comment type="caution">
    <text evidence="2">The sequence shown here is derived from an EMBL/GenBank/DDBJ whole genome shotgun (WGS) entry which is preliminary data.</text>
</comment>
<name>A0ABQ9Y2D8_9EUKA</name>
<sequence length="82" mass="9068">MEYEDHPTPSSSSRSSHAFLVFSLVPRLPRLLARPTPSSSSRSSHAFLVFSLVSRLPRLLAQCLFSRVGYVCDVSDRMAGSI</sequence>
<dbReference type="EMBL" id="JARBJD010000030">
    <property type="protein sequence ID" value="KAK2959329.1"/>
    <property type="molecule type" value="Genomic_DNA"/>
</dbReference>
<reference evidence="2 4" key="1">
    <citation type="journal article" date="2022" name="bioRxiv">
        <title>Genomics of Preaxostyla Flagellates Illuminates Evolutionary Transitions and the Path Towards Mitochondrial Loss.</title>
        <authorList>
            <person name="Novak L.V.F."/>
            <person name="Treitli S.C."/>
            <person name="Pyrih J."/>
            <person name="Halakuc P."/>
            <person name="Pipaliya S.V."/>
            <person name="Vacek V."/>
            <person name="Brzon O."/>
            <person name="Soukal P."/>
            <person name="Eme L."/>
            <person name="Dacks J.B."/>
            <person name="Karnkowska A."/>
            <person name="Elias M."/>
            <person name="Hampl V."/>
        </authorList>
    </citation>
    <scope>NUCLEOTIDE SEQUENCE [LARGE SCALE GENOMIC DNA]</scope>
    <source>
        <strain evidence="2">NAU3</strain>
        <tissue evidence="2">Gut</tissue>
    </source>
</reference>
<gene>
    <name evidence="1" type="ORF">BLNAU_14321</name>
    <name evidence="3" type="ORF">BLNAU_5638</name>
    <name evidence="2" type="ORF">BLNAU_7253</name>
</gene>
<evidence type="ECO:0000313" key="2">
    <source>
        <dbReference type="EMBL" id="KAK2957819.1"/>
    </source>
</evidence>
<accession>A0ABQ9Y2D8</accession>
<evidence type="ECO:0000313" key="3">
    <source>
        <dbReference type="EMBL" id="KAK2959329.1"/>
    </source>
</evidence>
<dbReference type="Proteomes" id="UP001281761">
    <property type="component" value="Unassembled WGS sequence"/>
</dbReference>
<evidence type="ECO:0000313" key="4">
    <source>
        <dbReference type="Proteomes" id="UP001281761"/>
    </source>
</evidence>
<protein>
    <submittedName>
        <fullName evidence="2">Uncharacterized protein</fullName>
    </submittedName>
</protein>
<proteinExistence type="predicted"/>
<organism evidence="2 4">
    <name type="scientific">Blattamonas nauphoetae</name>
    <dbReference type="NCBI Taxonomy" id="2049346"/>
    <lineage>
        <taxon>Eukaryota</taxon>
        <taxon>Metamonada</taxon>
        <taxon>Preaxostyla</taxon>
        <taxon>Oxymonadida</taxon>
        <taxon>Blattamonas</taxon>
    </lineage>
</organism>